<dbReference type="AlphaFoldDB" id="A0A120CT83"/>
<evidence type="ECO:0000313" key="10">
    <source>
        <dbReference type="Proteomes" id="UP000059074"/>
    </source>
</evidence>
<keyword evidence="6" id="KW-0175">Coiled coil</keyword>
<protein>
    <submittedName>
        <fullName evidence="9">Flp pilus assembly protein TadB</fullName>
    </submittedName>
</protein>
<keyword evidence="2" id="KW-1003">Cell membrane</keyword>
<dbReference type="EMBL" id="LMTR01000094">
    <property type="protein sequence ID" value="KWT64229.1"/>
    <property type="molecule type" value="Genomic_DNA"/>
</dbReference>
<dbReference type="Proteomes" id="UP000059074">
    <property type="component" value="Unassembled WGS sequence"/>
</dbReference>
<accession>A0A120CT83</accession>
<dbReference type="PANTHER" id="PTHR35007">
    <property type="entry name" value="INTEGRAL MEMBRANE PROTEIN-RELATED"/>
    <property type="match status" value="1"/>
</dbReference>
<name>A0A120CT83_HYPSL</name>
<comment type="caution">
    <text evidence="9">The sequence shown here is derived from an EMBL/GenBank/DDBJ whole genome shotgun (WGS) entry which is preliminary data.</text>
</comment>
<dbReference type="STRING" id="121290.APY04_3493"/>
<organism evidence="9 10">
    <name type="scientific">Hyphomicrobium sulfonivorans</name>
    <dbReference type="NCBI Taxonomy" id="121290"/>
    <lineage>
        <taxon>Bacteria</taxon>
        <taxon>Pseudomonadati</taxon>
        <taxon>Pseudomonadota</taxon>
        <taxon>Alphaproteobacteria</taxon>
        <taxon>Hyphomicrobiales</taxon>
        <taxon>Hyphomicrobiaceae</taxon>
        <taxon>Hyphomicrobium</taxon>
    </lineage>
</organism>
<sequence>MSDAGMASTAAAALVAIAVAAAAYAILYPYLFGDRKQDTRRRGIVDGRREALSTLEQSAATRRKSVADTLKEMEERQKKAERISLRLRLQRAGFNATTRTFWLASAATGLGLAALTTLLLSPSITRSVLVVVVGIIGFVGVPRWFLNKATARRQYKFTSELPNAIDIVVRGMKAGLPLNECLNIVARESEEPLASEFREVIEQQRVGVSLGEALERLAQRMPLPEVKFLTIVVAIQQQAGGNLSEALGNLSQVLRDRFRLQLKVKALSAEAKASAAVLASLPPAVTFMLYLLATDYIAVLFTTRTGNFALLACGIWMLMGVLMMRKMINFKF</sequence>
<dbReference type="PANTHER" id="PTHR35007:SF1">
    <property type="entry name" value="PILUS ASSEMBLY PROTEIN"/>
    <property type="match status" value="1"/>
</dbReference>
<dbReference type="PATRIC" id="fig|121290.4.peg.1855"/>
<evidence type="ECO:0000256" key="3">
    <source>
        <dbReference type="ARBA" id="ARBA00022692"/>
    </source>
</evidence>
<keyword evidence="10" id="KW-1185">Reference proteome</keyword>
<feature type="transmembrane region" description="Helical" evidence="7">
    <location>
        <begin position="273"/>
        <end position="293"/>
    </location>
</feature>
<keyword evidence="4 7" id="KW-1133">Transmembrane helix</keyword>
<dbReference type="OrthoDB" id="9803381at2"/>
<evidence type="ECO:0000256" key="4">
    <source>
        <dbReference type="ARBA" id="ARBA00022989"/>
    </source>
</evidence>
<keyword evidence="3 7" id="KW-0812">Transmembrane</keyword>
<evidence type="ECO:0000256" key="7">
    <source>
        <dbReference type="SAM" id="Phobius"/>
    </source>
</evidence>
<evidence type="ECO:0000256" key="6">
    <source>
        <dbReference type="SAM" id="Coils"/>
    </source>
</evidence>
<feature type="transmembrane region" description="Helical" evidence="7">
    <location>
        <begin position="101"/>
        <end position="121"/>
    </location>
</feature>
<dbReference type="InterPro" id="IPR018076">
    <property type="entry name" value="T2SS_GspF_dom"/>
</dbReference>
<dbReference type="InterPro" id="IPR042094">
    <property type="entry name" value="T2SS_GspF_sf"/>
</dbReference>
<dbReference type="Gene3D" id="1.20.81.30">
    <property type="entry name" value="Type II secretion system (T2SS), domain F"/>
    <property type="match status" value="1"/>
</dbReference>
<keyword evidence="5 7" id="KW-0472">Membrane</keyword>
<feature type="domain" description="Type II secretion system protein GspF" evidence="8">
    <location>
        <begin position="166"/>
        <end position="290"/>
    </location>
</feature>
<dbReference type="Pfam" id="PF00482">
    <property type="entry name" value="T2SSF"/>
    <property type="match status" value="1"/>
</dbReference>
<feature type="transmembrane region" description="Helical" evidence="7">
    <location>
        <begin position="305"/>
        <end position="324"/>
    </location>
</feature>
<evidence type="ECO:0000259" key="8">
    <source>
        <dbReference type="Pfam" id="PF00482"/>
    </source>
</evidence>
<evidence type="ECO:0000256" key="2">
    <source>
        <dbReference type="ARBA" id="ARBA00022475"/>
    </source>
</evidence>
<comment type="subcellular location">
    <subcellularLocation>
        <location evidence="1">Cell membrane</location>
        <topology evidence="1">Multi-pass membrane protein</topology>
    </subcellularLocation>
</comment>
<reference evidence="9 10" key="1">
    <citation type="submission" date="2015-10" db="EMBL/GenBank/DDBJ databases">
        <title>Transcriptomic analysis of a linuron degrading triple-species bacterial consortium.</title>
        <authorList>
            <person name="Albers P."/>
        </authorList>
    </citation>
    <scope>NUCLEOTIDE SEQUENCE [LARGE SCALE GENOMIC DNA]</scope>
    <source>
        <strain evidence="9 10">WDL6</strain>
    </source>
</reference>
<evidence type="ECO:0000313" key="9">
    <source>
        <dbReference type="EMBL" id="KWT64229.1"/>
    </source>
</evidence>
<dbReference type="RefSeq" id="WP_068465233.1">
    <property type="nucleotide sequence ID" value="NZ_LMTR01000094.1"/>
</dbReference>
<feature type="coiled-coil region" evidence="6">
    <location>
        <begin position="63"/>
        <end position="90"/>
    </location>
</feature>
<dbReference type="GO" id="GO:0005886">
    <property type="term" value="C:plasma membrane"/>
    <property type="evidence" value="ECO:0007669"/>
    <property type="project" value="UniProtKB-SubCell"/>
</dbReference>
<gene>
    <name evidence="9" type="ORF">APY04_3493</name>
</gene>
<feature type="transmembrane region" description="Helical" evidence="7">
    <location>
        <begin position="6"/>
        <end position="32"/>
    </location>
</feature>
<evidence type="ECO:0000256" key="1">
    <source>
        <dbReference type="ARBA" id="ARBA00004651"/>
    </source>
</evidence>
<feature type="transmembrane region" description="Helical" evidence="7">
    <location>
        <begin position="127"/>
        <end position="146"/>
    </location>
</feature>
<evidence type="ECO:0000256" key="5">
    <source>
        <dbReference type="ARBA" id="ARBA00023136"/>
    </source>
</evidence>
<proteinExistence type="predicted"/>